<accession>A0A1H0QQ47</accession>
<protein>
    <submittedName>
        <fullName evidence="1">Uncharacterized protein</fullName>
    </submittedName>
</protein>
<dbReference type="EMBL" id="FNJB01000007">
    <property type="protein sequence ID" value="SDP18859.1"/>
    <property type="molecule type" value="Genomic_DNA"/>
</dbReference>
<dbReference type="RefSeq" id="WP_166658170.1">
    <property type="nucleotide sequence ID" value="NZ_FNDV01000004.1"/>
</dbReference>
<evidence type="ECO:0000313" key="1">
    <source>
        <dbReference type="EMBL" id="SDP18859.1"/>
    </source>
</evidence>
<gene>
    <name evidence="1" type="ORF">SAMN05192558_10771</name>
</gene>
<dbReference type="Proteomes" id="UP000199651">
    <property type="component" value="Unassembled WGS sequence"/>
</dbReference>
<sequence>MVVEEQAHRRELTMAAYRDYQNGVRPAGPGAKALLDTFAFVDDETGPARAAQTGHG</sequence>
<dbReference type="AlphaFoldDB" id="A0A1H0QQ47"/>
<reference evidence="2" key="1">
    <citation type="submission" date="2016-10" db="EMBL/GenBank/DDBJ databases">
        <authorList>
            <person name="Varghese N."/>
            <person name="Submissions S."/>
        </authorList>
    </citation>
    <scope>NUCLEOTIDE SEQUENCE [LARGE SCALE GENOMIC DNA]</scope>
    <source>
        <strain evidence="2">IBRC-M 10655</strain>
    </source>
</reference>
<proteinExistence type="predicted"/>
<keyword evidence="2" id="KW-1185">Reference proteome</keyword>
<organism evidence="1 2">
    <name type="scientific">Actinokineospora alba</name>
    <dbReference type="NCBI Taxonomy" id="504798"/>
    <lineage>
        <taxon>Bacteria</taxon>
        <taxon>Bacillati</taxon>
        <taxon>Actinomycetota</taxon>
        <taxon>Actinomycetes</taxon>
        <taxon>Pseudonocardiales</taxon>
        <taxon>Pseudonocardiaceae</taxon>
        <taxon>Actinokineospora</taxon>
    </lineage>
</organism>
<evidence type="ECO:0000313" key="2">
    <source>
        <dbReference type="Proteomes" id="UP000199651"/>
    </source>
</evidence>
<name>A0A1H0QQ47_9PSEU</name>